<name>A0A9Q0VNM4_SALVM</name>
<comment type="caution">
    <text evidence="1">The sequence shown here is derived from an EMBL/GenBank/DDBJ whole genome shotgun (WGS) entry which is preliminary data.</text>
</comment>
<accession>A0A9Q0VNM4</accession>
<reference evidence="1" key="2">
    <citation type="journal article" date="2023" name="Int. J. Mol. Sci.">
        <title>De Novo Assembly and Annotation of 11 Diverse Shrub Willow (Salix) Genomes Reveals Novel Gene Organization in Sex-Linked Regions.</title>
        <authorList>
            <person name="Hyden B."/>
            <person name="Feng K."/>
            <person name="Yates T.B."/>
            <person name="Jawdy S."/>
            <person name="Cereghino C."/>
            <person name="Smart L.B."/>
            <person name="Muchero W."/>
        </authorList>
    </citation>
    <scope>NUCLEOTIDE SEQUENCE [LARGE SCALE GENOMIC DNA]</scope>
    <source>
        <tissue evidence="1">Shoot tip</tissue>
    </source>
</reference>
<evidence type="ECO:0000313" key="1">
    <source>
        <dbReference type="EMBL" id="KAJ6750818.1"/>
    </source>
</evidence>
<keyword evidence="2" id="KW-1185">Reference proteome</keyword>
<dbReference type="Proteomes" id="UP001151529">
    <property type="component" value="Chromosome 16"/>
</dbReference>
<dbReference type="AlphaFoldDB" id="A0A9Q0VNM4"/>
<evidence type="ECO:0000313" key="2">
    <source>
        <dbReference type="Proteomes" id="UP001151529"/>
    </source>
</evidence>
<reference evidence="1" key="1">
    <citation type="submission" date="2022-11" db="EMBL/GenBank/DDBJ databases">
        <authorList>
            <person name="Hyden B.L."/>
            <person name="Feng K."/>
            <person name="Yates T."/>
            <person name="Jawdy S."/>
            <person name="Smart L.B."/>
            <person name="Muchero W."/>
        </authorList>
    </citation>
    <scope>NUCLEOTIDE SEQUENCE</scope>
    <source>
        <tissue evidence="1">Shoot tip</tissue>
    </source>
</reference>
<dbReference type="EMBL" id="JAPFFL010000001">
    <property type="protein sequence ID" value="KAJ6750818.1"/>
    <property type="molecule type" value="Genomic_DNA"/>
</dbReference>
<gene>
    <name evidence="1" type="ORF">OIU85_001363</name>
</gene>
<proteinExistence type="predicted"/>
<organism evidence="1 2">
    <name type="scientific">Salix viminalis</name>
    <name type="common">Common osier</name>
    <name type="synonym">Basket willow</name>
    <dbReference type="NCBI Taxonomy" id="40686"/>
    <lineage>
        <taxon>Eukaryota</taxon>
        <taxon>Viridiplantae</taxon>
        <taxon>Streptophyta</taxon>
        <taxon>Embryophyta</taxon>
        <taxon>Tracheophyta</taxon>
        <taxon>Spermatophyta</taxon>
        <taxon>Magnoliopsida</taxon>
        <taxon>eudicotyledons</taxon>
        <taxon>Gunneridae</taxon>
        <taxon>Pentapetalae</taxon>
        <taxon>rosids</taxon>
        <taxon>fabids</taxon>
        <taxon>Malpighiales</taxon>
        <taxon>Salicaceae</taxon>
        <taxon>Saliceae</taxon>
        <taxon>Salix</taxon>
    </lineage>
</organism>
<sequence length="104" mass="11076">MQKGGGGGLMDIGRVVKEKGGGGDLYTYGGGGESDGGGATNRHMVAVDMVMEVLHEQLPSIVPRHTIVEAKSWPCLEKLATLQFPQLHFDINLVIGMNAKFPVL</sequence>
<protein>
    <submittedName>
        <fullName evidence="1">Uncharacterized protein</fullName>
    </submittedName>
</protein>